<dbReference type="AlphaFoldDB" id="A0A0C3AT12"/>
<evidence type="ECO:0000259" key="3">
    <source>
        <dbReference type="PROSITE" id="PS50157"/>
    </source>
</evidence>
<evidence type="ECO:0000313" key="4">
    <source>
        <dbReference type="EMBL" id="KIM23139.1"/>
    </source>
</evidence>
<organism evidence="4 5">
    <name type="scientific">Serendipita vermifera MAFF 305830</name>
    <dbReference type="NCBI Taxonomy" id="933852"/>
    <lineage>
        <taxon>Eukaryota</taxon>
        <taxon>Fungi</taxon>
        <taxon>Dikarya</taxon>
        <taxon>Basidiomycota</taxon>
        <taxon>Agaricomycotina</taxon>
        <taxon>Agaricomycetes</taxon>
        <taxon>Sebacinales</taxon>
        <taxon>Serendipitaceae</taxon>
        <taxon>Serendipita</taxon>
    </lineage>
</organism>
<dbReference type="Proteomes" id="UP000054097">
    <property type="component" value="Unassembled WGS sequence"/>
</dbReference>
<reference evidence="5" key="2">
    <citation type="submission" date="2015-01" db="EMBL/GenBank/DDBJ databases">
        <title>Evolutionary Origins and Diversification of the Mycorrhizal Mutualists.</title>
        <authorList>
            <consortium name="DOE Joint Genome Institute"/>
            <consortium name="Mycorrhizal Genomics Consortium"/>
            <person name="Kohler A."/>
            <person name="Kuo A."/>
            <person name="Nagy L.G."/>
            <person name="Floudas D."/>
            <person name="Copeland A."/>
            <person name="Barry K.W."/>
            <person name="Cichocki N."/>
            <person name="Veneault-Fourrey C."/>
            <person name="LaButti K."/>
            <person name="Lindquist E.A."/>
            <person name="Lipzen A."/>
            <person name="Lundell T."/>
            <person name="Morin E."/>
            <person name="Murat C."/>
            <person name="Riley R."/>
            <person name="Ohm R."/>
            <person name="Sun H."/>
            <person name="Tunlid A."/>
            <person name="Henrissat B."/>
            <person name="Grigoriev I.V."/>
            <person name="Hibbett D.S."/>
            <person name="Martin F."/>
        </authorList>
    </citation>
    <scope>NUCLEOTIDE SEQUENCE [LARGE SCALE GENOMIC DNA]</scope>
    <source>
        <strain evidence="5">MAFF 305830</strain>
    </source>
</reference>
<reference evidence="4 5" key="1">
    <citation type="submission" date="2014-04" db="EMBL/GenBank/DDBJ databases">
        <authorList>
            <consortium name="DOE Joint Genome Institute"/>
            <person name="Kuo A."/>
            <person name="Zuccaro A."/>
            <person name="Kohler A."/>
            <person name="Nagy L.G."/>
            <person name="Floudas D."/>
            <person name="Copeland A."/>
            <person name="Barry K.W."/>
            <person name="Cichocki N."/>
            <person name="Veneault-Fourrey C."/>
            <person name="LaButti K."/>
            <person name="Lindquist E.A."/>
            <person name="Lipzen A."/>
            <person name="Lundell T."/>
            <person name="Morin E."/>
            <person name="Murat C."/>
            <person name="Sun H."/>
            <person name="Tunlid A."/>
            <person name="Henrissat B."/>
            <person name="Grigoriev I.V."/>
            <person name="Hibbett D.S."/>
            <person name="Martin F."/>
            <person name="Nordberg H.P."/>
            <person name="Cantor M.N."/>
            <person name="Hua S.X."/>
        </authorList>
    </citation>
    <scope>NUCLEOTIDE SEQUENCE [LARGE SCALE GENOMIC DNA]</scope>
    <source>
        <strain evidence="4 5">MAFF 305830</strain>
    </source>
</reference>
<proteinExistence type="predicted"/>
<evidence type="ECO:0000256" key="2">
    <source>
        <dbReference type="SAM" id="MobiDB-lite"/>
    </source>
</evidence>
<accession>A0A0C3AT12</accession>
<dbReference type="PROSITE" id="PS50157">
    <property type="entry name" value="ZINC_FINGER_C2H2_2"/>
    <property type="match status" value="1"/>
</dbReference>
<dbReference type="GO" id="GO:0008270">
    <property type="term" value="F:zinc ion binding"/>
    <property type="evidence" value="ECO:0007669"/>
    <property type="project" value="UniProtKB-KW"/>
</dbReference>
<name>A0A0C3AT12_SERVB</name>
<gene>
    <name evidence="4" type="ORF">M408DRAFT_28149</name>
</gene>
<dbReference type="HOGENOM" id="CLU_1295106_0_0_1"/>
<feature type="region of interest" description="Disordered" evidence="2">
    <location>
        <begin position="85"/>
        <end position="104"/>
    </location>
</feature>
<sequence length="213" mass="25966">MPARKTNHFCSRCCKSFARAANLRRHQQERKTVCDIDERVGKLLVEDPQTGRRRYESKEERVTRIRRRKREYYCRNVRRLRERACRAAHQRRGHRQGSMPKEERERKNKIMWRRIIRAVYWRDTSEKRILALATQLARKHNPGDKDVPAWVKGMYKSMKKIFAGRPEYWDALRNTWNEEYFDYQSSEGDPFSDLERIYAASELEDEEDEDDYW</sequence>
<keyword evidence="1" id="KW-0863">Zinc-finger</keyword>
<dbReference type="OrthoDB" id="10633199at2759"/>
<feature type="domain" description="C2H2-type" evidence="3">
    <location>
        <begin position="8"/>
        <end position="28"/>
    </location>
</feature>
<dbReference type="InterPro" id="IPR013087">
    <property type="entry name" value="Znf_C2H2_type"/>
</dbReference>
<keyword evidence="1" id="KW-0479">Metal-binding</keyword>
<keyword evidence="1" id="KW-0862">Zinc</keyword>
<evidence type="ECO:0000313" key="5">
    <source>
        <dbReference type="Proteomes" id="UP000054097"/>
    </source>
</evidence>
<evidence type="ECO:0000256" key="1">
    <source>
        <dbReference type="PROSITE-ProRule" id="PRU00042"/>
    </source>
</evidence>
<protein>
    <recommendedName>
        <fullName evidence="3">C2H2-type domain-containing protein</fullName>
    </recommendedName>
</protein>
<feature type="compositionally biased region" description="Basic residues" evidence="2">
    <location>
        <begin position="85"/>
        <end position="95"/>
    </location>
</feature>
<keyword evidence="5" id="KW-1185">Reference proteome</keyword>
<dbReference type="EMBL" id="KN824342">
    <property type="protein sequence ID" value="KIM23139.1"/>
    <property type="molecule type" value="Genomic_DNA"/>
</dbReference>